<organism evidence="2 3">
    <name type="scientific">Piloderma croceum (strain F 1598)</name>
    <dbReference type="NCBI Taxonomy" id="765440"/>
    <lineage>
        <taxon>Eukaryota</taxon>
        <taxon>Fungi</taxon>
        <taxon>Dikarya</taxon>
        <taxon>Basidiomycota</taxon>
        <taxon>Agaricomycotina</taxon>
        <taxon>Agaricomycetes</taxon>
        <taxon>Agaricomycetidae</taxon>
        <taxon>Atheliales</taxon>
        <taxon>Atheliaceae</taxon>
        <taxon>Piloderma</taxon>
    </lineage>
</organism>
<dbReference type="HOGENOM" id="CLU_133939_0_0_1"/>
<evidence type="ECO:0000313" key="2">
    <source>
        <dbReference type="EMBL" id="KIM81794.1"/>
    </source>
</evidence>
<gene>
    <name evidence="2" type="ORF">PILCRDRAFT_8462</name>
</gene>
<reference evidence="3" key="2">
    <citation type="submission" date="2015-01" db="EMBL/GenBank/DDBJ databases">
        <title>Evolutionary Origins and Diversification of the Mycorrhizal Mutualists.</title>
        <authorList>
            <consortium name="DOE Joint Genome Institute"/>
            <consortium name="Mycorrhizal Genomics Consortium"/>
            <person name="Kohler A."/>
            <person name="Kuo A."/>
            <person name="Nagy L.G."/>
            <person name="Floudas D."/>
            <person name="Copeland A."/>
            <person name="Barry K.W."/>
            <person name="Cichocki N."/>
            <person name="Veneault-Fourrey C."/>
            <person name="LaButti K."/>
            <person name="Lindquist E.A."/>
            <person name="Lipzen A."/>
            <person name="Lundell T."/>
            <person name="Morin E."/>
            <person name="Murat C."/>
            <person name="Riley R."/>
            <person name="Ohm R."/>
            <person name="Sun H."/>
            <person name="Tunlid A."/>
            <person name="Henrissat B."/>
            <person name="Grigoriev I.V."/>
            <person name="Hibbett D.S."/>
            <person name="Martin F."/>
        </authorList>
    </citation>
    <scope>NUCLEOTIDE SEQUENCE [LARGE SCALE GENOMIC DNA]</scope>
    <source>
        <strain evidence="3">F 1598</strain>
    </source>
</reference>
<reference evidence="2 3" key="1">
    <citation type="submission" date="2014-04" db="EMBL/GenBank/DDBJ databases">
        <authorList>
            <consortium name="DOE Joint Genome Institute"/>
            <person name="Kuo A."/>
            <person name="Tarkka M."/>
            <person name="Buscot F."/>
            <person name="Kohler A."/>
            <person name="Nagy L.G."/>
            <person name="Floudas D."/>
            <person name="Copeland A."/>
            <person name="Barry K.W."/>
            <person name="Cichocki N."/>
            <person name="Veneault-Fourrey C."/>
            <person name="LaButti K."/>
            <person name="Lindquist E.A."/>
            <person name="Lipzen A."/>
            <person name="Lundell T."/>
            <person name="Morin E."/>
            <person name="Murat C."/>
            <person name="Sun H."/>
            <person name="Tunlid A."/>
            <person name="Henrissat B."/>
            <person name="Grigoriev I.V."/>
            <person name="Hibbett D.S."/>
            <person name="Martin F."/>
            <person name="Nordberg H.P."/>
            <person name="Cantor M.N."/>
            <person name="Hua S.X."/>
        </authorList>
    </citation>
    <scope>NUCLEOTIDE SEQUENCE [LARGE SCALE GENOMIC DNA]</scope>
    <source>
        <strain evidence="2 3">F 1598</strain>
    </source>
</reference>
<protein>
    <submittedName>
        <fullName evidence="2">Uncharacterized protein</fullName>
    </submittedName>
</protein>
<keyword evidence="3" id="KW-1185">Reference proteome</keyword>
<evidence type="ECO:0000313" key="3">
    <source>
        <dbReference type="Proteomes" id="UP000054166"/>
    </source>
</evidence>
<dbReference type="AlphaFoldDB" id="A0A0C3FQ03"/>
<proteinExistence type="predicted"/>
<dbReference type="InParanoid" id="A0A0C3FQ03"/>
<feature type="compositionally biased region" description="Polar residues" evidence="1">
    <location>
        <begin position="32"/>
        <end position="41"/>
    </location>
</feature>
<accession>A0A0C3FQ03</accession>
<dbReference type="STRING" id="765440.A0A0C3FQ03"/>
<dbReference type="OrthoDB" id="3205170at2759"/>
<evidence type="ECO:0000256" key="1">
    <source>
        <dbReference type="SAM" id="MobiDB-lite"/>
    </source>
</evidence>
<dbReference type="EMBL" id="KN832997">
    <property type="protein sequence ID" value="KIM81794.1"/>
    <property type="molecule type" value="Genomic_DNA"/>
</dbReference>
<name>A0A0C3FQ03_PILCF</name>
<feature type="region of interest" description="Disordered" evidence="1">
    <location>
        <begin position="1"/>
        <end position="45"/>
    </location>
</feature>
<sequence length="132" mass="15224">MPALRNQTRASRKSSIKLVPATAEDYRHSQSDSKSASSFYDDTQPEDIEQPWSYVFQRGDNVWIKLCGKWFPGRIWGHRVLKGLAQDRQTECLYFCVYFWGKARKFVSPLNGDVKPDTAHIRKLLKDAGWAA</sequence>
<dbReference type="Proteomes" id="UP000054166">
    <property type="component" value="Unassembled WGS sequence"/>
</dbReference>